<dbReference type="Ensembl" id="ENSSMAT00000060080.1">
    <property type="protein sequence ID" value="ENSSMAP00000052302.1"/>
    <property type="gene ID" value="ENSSMAG00000014935.2"/>
</dbReference>
<dbReference type="InterPro" id="IPR013106">
    <property type="entry name" value="Ig_V-set"/>
</dbReference>
<evidence type="ECO:0000256" key="4">
    <source>
        <dbReference type="ARBA" id="ARBA00022859"/>
    </source>
</evidence>
<dbReference type="Proteomes" id="UP000694558">
    <property type="component" value="Chromosome 4"/>
</dbReference>
<dbReference type="GO" id="GO:0002376">
    <property type="term" value="P:immune system process"/>
    <property type="evidence" value="ECO:0007669"/>
    <property type="project" value="UniProtKB-KW"/>
</dbReference>
<evidence type="ECO:0000256" key="5">
    <source>
        <dbReference type="ARBA" id="ARBA00023136"/>
    </source>
</evidence>
<protein>
    <recommendedName>
        <fullName evidence="9">Ig-like domain-containing protein</fullName>
    </recommendedName>
</protein>
<keyword evidence="4" id="KW-0391">Immunity</keyword>
<accession>A0A8D3CYE4</accession>
<dbReference type="PANTHER" id="PTHR19433">
    <property type="entry name" value="T-CELL RECEPTOR ALPHA CHAIN V REGION-RELATED"/>
    <property type="match status" value="1"/>
</dbReference>
<keyword evidence="8" id="KW-0812">Transmembrane</keyword>
<feature type="transmembrane region" description="Helical" evidence="8">
    <location>
        <begin position="310"/>
        <end position="334"/>
    </location>
</feature>
<dbReference type="PANTHER" id="PTHR19433:SF127">
    <property type="entry name" value="NITR9"/>
    <property type="match status" value="1"/>
</dbReference>
<dbReference type="AlphaFoldDB" id="A0A8D3CYE4"/>
<keyword evidence="5 8" id="KW-0472">Membrane</keyword>
<keyword evidence="3" id="KW-0732">Signal</keyword>
<evidence type="ECO:0000256" key="8">
    <source>
        <dbReference type="SAM" id="Phobius"/>
    </source>
</evidence>
<evidence type="ECO:0000256" key="7">
    <source>
        <dbReference type="ARBA" id="ARBA00023180"/>
    </source>
</evidence>
<dbReference type="Gene3D" id="2.60.40.10">
    <property type="entry name" value="Immunoglobulins"/>
    <property type="match status" value="2"/>
</dbReference>
<dbReference type="GeneTree" id="ENSGT00950000182968"/>
<organism evidence="10 11">
    <name type="scientific">Scophthalmus maximus</name>
    <name type="common">Turbot</name>
    <name type="synonym">Psetta maxima</name>
    <dbReference type="NCBI Taxonomy" id="52904"/>
    <lineage>
        <taxon>Eukaryota</taxon>
        <taxon>Metazoa</taxon>
        <taxon>Chordata</taxon>
        <taxon>Craniata</taxon>
        <taxon>Vertebrata</taxon>
        <taxon>Euteleostomi</taxon>
        <taxon>Actinopterygii</taxon>
        <taxon>Neopterygii</taxon>
        <taxon>Teleostei</taxon>
        <taxon>Neoteleostei</taxon>
        <taxon>Acanthomorphata</taxon>
        <taxon>Carangaria</taxon>
        <taxon>Pleuronectiformes</taxon>
        <taxon>Pleuronectoidei</taxon>
        <taxon>Scophthalmidae</taxon>
        <taxon>Scophthalmus</taxon>
    </lineage>
</organism>
<dbReference type="GO" id="GO:0009617">
    <property type="term" value="P:response to bacterium"/>
    <property type="evidence" value="ECO:0007669"/>
    <property type="project" value="TreeGrafter"/>
</dbReference>
<dbReference type="InterPro" id="IPR013783">
    <property type="entry name" value="Ig-like_fold"/>
</dbReference>
<evidence type="ECO:0000259" key="9">
    <source>
        <dbReference type="PROSITE" id="PS50835"/>
    </source>
</evidence>
<evidence type="ECO:0000256" key="1">
    <source>
        <dbReference type="ARBA" id="ARBA00004236"/>
    </source>
</evidence>
<evidence type="ECO:0000256" key="2">
    <source>
        <dbReference type="ARBA" id="ARBA00022475"/>
    </source>
</evidence>
<feature type="domain" description="Ig-like" evidence="9">
    <location>
        <begin position="65"/>
        <end position="167"/>
    </location>
</feature>
<comment type="subcellular location">
    <subcellularLocation>
        <location evidence="1">Cell membrane</location>
    </subcellularLocation>
</comment>
<dbReference type="PROSITE" id="PS50835">
    <property type="entry name" value="IG_LIKE"/>
    <property type="match status" value="2"/>
</dbReference>
<keyword evidence="8" id="KW-1133">Transmembrane helix</keyword>
<dbReference type="Ensembl" id="ENSSMAT00000079962.1">
    <property type="protein sequence ID" value="ENSSMAP00000065002.1"/>
    <property type="gene ID" value="ENSSMAG00000014935.2"/>
</dbReference>
<dbReference type="GO" id="GO:0005886">
    <property type="term" value="C:plasma membrane"/>
    <property type="evidence" value="ECO:0007669"/>
    <property type="project" value="UniProtKB-SubCell"/>
</dbReference>
<dbReference type="Pfam" id="PF07686">
    <property type="entry name" value="V-set"/>
    <property type="match status" value="2"/>
</dbReference>
<evidence type="ECO:0000256" key="6">
    <source>
        <dbReference type="ARBA" id="ARBA00023157"/>
    </source>
</evidence>
<dbReference type="InterPro" id="IPR036179">
    <property type="entry name" value="Ig-like_dom_sf"/>
</dbReference>
<reference evidence="10" key="2">
    <citation type="submission" date="2023-05" db="EMBL/GenBank/DDBJ databases">
        <title>High-quality long-read genome of Scophthalmus maximus.</title>
        <authorList>
            <person name="Lien S."/>
            <person name="Martinez P."/>
        </authorList>
    </citation>
    <scope>NUCLEOTIDE SEQUENCE [LARGE SCALE GENOMIC DNA]</scope>
</reference>
<evidence type="ECO:0000313" key="11">
    <source>
        <dbReference type="Proteomes" id="UP000694558"/>
    </source>
</evidence>
<keyword evidence="7" id="KW-0325">Glycoprotein</keyword>
<sequence length="398" mass="44789">MALLLMNMQNLSQNLVFREKWSKICPHLCARQVDGFFLSQSFTMVCIKSIVLFGFIAFAFVSPVPSAQMTNLTLTVLQERGFVSAHGGDSLILQCFCNKDVVARYYWYKQTPWQNLRLISTFYKYNTNGTFHDEFMNDPRFSLDTEAGKNHLTIRDVRRSDAATYYCVNGFSTTFRFMEGITVSVEGSGLNIQARVHQSASETVQPGGSVTLSCTVQNGTCDGEHSVYWFKNFEESHPELIYTHGDRDDQCERKPNTQTHSCVYQNAAVKSLNLSHAGTDYCAVTSCGHVLFGNGTKLDIEDEAYTLVTLYLLSAAVTCNTILSALLGVCVCAVNKRRSCICTESPARFSDPSRNNAKGLKTEDNLYYNVPVSEKKLNGPRRRWDNTWTECVYLSVKQ</sequence>
<proteinExistence type="predicted"/>
<reference evidence="10" key="3">
    <citation type="submission" date="2025-05" db="UniProtKB">
        <authorList>
            <consortium name="Ensembl"/>
        </authorList>
    </citation>
    <scope>IDENTIFICATION</scope>
</reference>
<dbReference type="Ensembl" id="ENSSMAT00000040448.1">
    <property type="protein sequence ID" value="ENSSMAP00000048666.1"/>
    <property type="gene ID" value="ENSSMAG00000014935.2"/>
</dbReference>
<dbReference type="Ensembl" id="ENSSMAT00000080984.1">
    <property type="protein sequence ID" value="ENSSMAP00000069312.1"/>
    <property type="gene ID" value="ENSSMAG00000014935.2"/>
</dbReference>
<feature type="domain" description="Ig-like" evidence="9">
    <location>
        <begin position="194"/>
        <end position="286"/>
    </location>
</feature>
<dbReference type="InterPro" id="IPR003599">
    <property type="entry name" value="Ig_sub"/>
</dbReference>
<keyword evidence="2" id="KW-1003">Cell membrane</keyword>
<gene>
    <name evidence="10" type="primary">LOC118300072</name>
</gene>
<dbReference type="SMART" id="SM00409">
    <property type="entry name" value="IG"/>
    <property type="match status" value="2"/>
</dbReference>
<name>A0A8D3CYE4_SCOMX</name>
<keyword evidence="6" id="KW-1015">Disulfide bond</keyword>
<dbReference type="InterPro" id="IPR052051">
    <property type="entry name" value="TCR_complex_component"/>
</dbReference>
<evidence type="ECO:0000256" key="3">
    <source>
        <dbReference type="ARBA" id="ARBA00022729"/>
    </source>
</evidence>
<dbReference type="SUPFAM" id="SSF48726">
    <property type="entry name" value="Immunoglobulin"/>
    <property type="match status" value="2"/>
</dbReference>
<dbReference type="InterPro" id="IPR007110">
    <property type="entry name" value="Ig-like_dom"/>
</dbReference>
<evidence type="ECO:0000313" key="10">
    <source>
        <dbReference type="Ensembl" id="ENSSMAP00000052302.1"/>
    </source>
</evidence>
<reference evidence="10" key="1">
    <citation type="submission" date="2020-05" db="EMBL/GenBank/DDBJ databases">
        <authorList>
            <person name="Moser M."/>
        </authorList>
    </citation>
    <scope>NUCLEOTIDE SEQUENCE [LARGE SCALE GENOMIC DNA]</scope>
</reference>